<protein>
    <submittedName>
        <fullName evidence="1">Uncharacterized protein</fullName>
    </submittedName>
</protein>
<reference evidence="1 2" key="1">
    <citation type="journal article" date="2018" name="Sci. Rep.">
        <title>Genomic signatures of local adaptation to the degree of environmental predictability in rotifers.</title>
        <authorList>
            <person name="Franch-Gras L."/>
            <person name="Hahn C."/>
            <person name="Garcia-Roger E.M."/>
            <person name="Carmona M.J."/>
            <person name="Serra M."/>
            <person name="Gomez A."/>
        </authorList>
    </citation>
    <scope>NUCLEOTIDE SEQUENCE [LARGE SCALE GENOMIC DNA]</scope>
    <source>
        <strain evidence="1">HYR1</strain>
    </source>
</reference>
<accession>A0A3M7PCQ2</accession>
<dbReference type="EMBL" id="REGN01011923">
    <property type="protein sequence ID" value="RMZ96769.1"/>
    <property type="molecule type" value="Genomic_DNA"/>
</dbReference>
<name>A0A3M7PCQ2_BRAPC</name>
<evidence type="ECO:0000313" key="2">
    <source>
        <dbReference type="Proteomes" id="UP000276133"/>
    </source>
</evidence>
<gene>
    <name evidence="1" type="ORF">BpHYR1_029344</name>
</gene>
<dbReference type="Proteomes" id="UP000276133">
    <property type="component" value="Unassembled WGS sequence"/>
</dbReference>
<comment type="caution">
    <text evidence="1">The sequence shown here is derived from an EMBL/GenBank/DDBJ whole genome shotgun (WGS) entry which is preliminary data.</text>
</comment>
<keyword evidence="2" id="KW-1185">Reference proteome</keyword>
<organism evidence="1 2">
    <name type="scientific">Brachionus plicatilis</name>
    <name type="common">Marine rotifer</name>
    <name type="synonym">Brachionus muelleri</name>
    <dbReference type="NCBI Taxonomy" id="10195"/>
    <lineage>
        <taxon>Eukaryota</taxon>
        <taxon>Metazoa</taxon>
        <taxon>Spiralia</taxon>
        <taxon>Gnathifera</taxon>
        <taxon>Rotifera</taxon>
        <taxon>Eurotatoria</taxon>
        <taxon>Monogononta</taxon>
        <taxon>Pseudotrocha</taxon>
        <taxon>Ploima</taxon>
        <taxon>Brachionidae</taxon>
        <taxon>Brachionus</taxon>
    </lineage>
</organism>
<proteinExistence type="predicted"/>
<dbReference type="AlphaFoldDB" id="A0A3M7PCQ2"/>
<sequence length="103" mass="11911">MSKHGRPSLHWSFELKCSSNLLIIINGSTWLLTIRYERLVFLFAMSHSCSPSTNWESVKDRVPVSDKSFADNWWSILSIIRSKSSFKLRISAQSIQFDGQIFI</sequence>
<evidence type="ECO:0000313" key="1">
    <source>
        <dbReference type="EMBL" id="RMZ96769.1"/>
    </source>
</evidence>